<dbReference type="InterPro" id="IPR001296">
    <property type="entry name" value="Glyco_trans_1"/>
</dbReference>
<name>A0A2S1SKT6_9FLAO</name>
<evidence type="ECO:0000259" key="2">
    <source>
        <dbReference type="Pfam" id="PF13439"/>
    </source>
</evidence>
<dbReference type="OrthoDB" id="798298at2"/>
<dbReference type="Proteomes" id="UP000244937">
    <property type="component" value="Chromosome"/>
</dbReference>
<organism evidence="3 4">
    <name type="scientific">Flavobacterium pallidum</name>
    <dbReference type="NCBI Taxonomy" id="2172098"/>
    <lineage>
        <taxon>Bacteria</taxon>
        <taxon>Pseudomonadati</taxon>
        <taxon>Bacteroidota</taxon>
        <taxon>Flavobacteriia</taxon>
        <taxon>Flavobacteriales</taxon>
        <taxon>Flavobacteriaceae</taxon>
        <taxon>Flavobacterium</taxon>
    </lineage>
</organism>
<dbReference type="Pfam" id="PF00534">
    <property type="entry name" value="Glycos_transf_1"/>
    <property type="match status" value="1"/>
</dbReference>
<protein>
    <submittedName>
        <fullName evidence="3">Glycosyltransferase</fullName>
    </submittedName>
</protein>
<dbReference type="AlphaFoldDB" id="A0A2S1SKT6"/>
<sequence length="361" mass="40809">MNRIKVLIVTSSLGAGGAERSAALLSILLSDAGYGVHIVSVLDDIQYDYKGELLNLGALKNADDSAFGRLKRLLVLRKYLKKHNFDWIIDNRTRTVSWSEWIISKWIYPAKKAIYVVRNFRVDFYFPSHKFIAKRIYRESPYIVAVSKEAAEQVRKTYGYQNVITIYNPAANEKIIEMAHQNPVPGNFILSYGRLHDESKNLSLLIEAYAKSGLPRKNILLYILGDGDDLDKLKHKTEDFHLSDKIIFVPKQSNPFPYVKSALFTVLSSRYEGFPRVVIESLAIGTPVVSVDCSSGPKEIIQNGINGLLVENDNPEALADAMDRLADDHNLYHICKTNAQQSIAHLSPENILKEWNSILKK</sequence>
<dbReference type="CDD" id="cd03811">
    <property type="entry name" value="GT4_GT28_WabH-like"/>
    <property type="match status" value="1"/>
</dbReference>
<feature type="domain" description="Glycosyl transferase family 1" evidence="1">
    <location>
        <begin position="180"/>
        <end position="341"/>
    </location>
</feature>
<dbReference type="GO" id="GO:0016757">
    <property type="term" value="F:glycosyltransferase activity"/>
    <property type="evidence" value="ECO:0007669"/>
    <property type="project" value="InterPro"/>
</dbReference>
<dbReference type="KEGG" id="fpal:HYN49_14490"/>
<accession>A0A2S1SKT6</accession>
<dbReference type="RefSeq" id="WP_108904786.1">
    <property type="nucleotide sequence ID" value="NZ_CP029187.1"/>
</dbReference>
<reference evidence="3 4" key="1">
    <citation type="submission" date="2018-05" db="EMBL/GenBank/DDBJ databases">
        <title>Genome sequencing of Flavobacterium sp. HYN0049.</title>
        <authorList>
            <person name="Yi H."/>
            <person name="Baek C."/>
        </authorList>
    </citation>
    <scope>NUCLEOTIDE SEQUENCE [LARGE SCALE GENOMIC DNA]</scope>
    <source>
        <strain evidence="3 4">HYN0049</strain>
    </source>
</reference>
<dbReference type="PANTHER" id="PTHR12526:SF630">
    <property type="entry name" value="GLYCOSYLTRANSFERASE"/>
    <property type="match status" value="1"/>
</dbReference>
<evidence type="ECO:0000313" key="3">
    <source>
        <dbReference type="EMBL" id="AWI27015.1"/>
    </source>
</evidence>
<proteinExistence type="predicted"/>
<keyword evidence="4" id="KW-1185">Reference proteome</keyword>
<evidence type="ECO:0000259" key="1">
    <source>
        <dbReference type="Pfam" id="PF00534"/>
    </source>
</evidence>
<dbReference type="EMBL" id="CP029187">
    <property type="protein sequence ID" value="AWI27015.1"/>
    <property type="molecule type" value="Genomic_DNA"/>
</dbReference>
<dbReference type="SUPFAM" id="SSF53756">
    <property type="entry name" value="UDP-Glycosyltransferase/glycogen phosphorylase"/>
    <property type="match status" value="1"/>
</dbReference>
<dbReference type="PANTHER" id="PTHR12526">
    <property type="entry name" value="GLYCOSYLTRANSFERASE"/>
    <property type="match status" value="1"/>
</dbReference>
<dbReference type="Gene3D" id="3.40.50.2000">
    <property type="entry name" value="Glycogen Phosphorylase B"/>
    <property type="match status" value="2"/>
</dbReference>
<evidence type="ECO:0000313" key="4">
    <source>
        <dbReference type="Proteomes" id="UP000244937"/>
    </source>
</evidence>
<dbReference type="Pfam" id="PF13439">
    <property type="entry name" value="Glyco_transf_4"/>
    <property type="match status" value="1"/>
</dbReference>
<keyword evidence="3" id="KW-0808">Transferase</keyword>
<feature type="domain" description="Glycosyltransferase subfamily 4-like N-terminal" evidence="2">
    <location>
        <begin position="16"/>
        <end position="169"/>
    </location>
</feature>
<dbReference type="InterPro" id="IPR028098">
    <property type="entry name" value="Glyco_trans_4-like_N"/>
</dbReference>
<gene>
    <name evidence="3" type="ORF">HYN49_14490</name>
</gene>